<dbReference type="PROSITE" id="PS01253">
    <property type="entry name" value="FN1_1"/>
    <property type="match status" value="1"/>
</dbReference>
<dbReference type="PROSITE" id="PS00023">
    <property type="entry name" value="FN2_1"/>
    <property type="match status" value="1"/>
</dbReference>
<dbReference type="Pfam" id="PF00039">
    <property type="entry name" value="fn1"/>
    <property type="match status" value="1"/>
</dbReference>
<dbReference type="InterPro" id="IPR013806">
    <property type="entry name" value="Kringle-like"/>
</dbReference>
<feature type="region of interest" description="Disordered" evidence="11">
    <location>
        <begin position="1067"/>
        <end position="1105"/>
    </location>
</feature>
<dbReference type="PROSITE" id="PS51064">
    <property type="entry name" value="IRS_PTB"/>
    <property type="match status" value="1"/>
</dbReference>
<feature type="region of interest" description="Disordered" evidence="11">
    <location>
        <begin position="916"/>
        <end position="983"/>
    </location>
</feature>
<comment type="caution">
    <text evidence="10">Lacks conserved residue(s) required for the propagation of feature annotation.</text>
</comment>
<dbReference type="PROSITE" id="PS51091">
    <property type="entry name" value="FN1_2"/>
    <property type="match status" value="1"/>
</dbReference>
<feature type="region of interest" description="Disordered" evidence="11">
    <location>
        <begin position="839"/>
        <end position="861"/>
    </location>
</feature>
<dbReference type="CDD" id="cd00061">
    <property type="entry name" value="FN1"/>
    <property type="match status" value="1"/>
</dbReference>
<dbReference type="InterPro" id="IPR037746">
    <property type="entry name" value="Dok-7"/>
</dbReference>
<feature type="domain" description="Peptidase S1" evidence="13">
    <location>
        <begin position="157"/>
        <end position="402"/>
    </location>
</feature>
<dbReference type="GO" id="GO:0019901">
    <property type="term" value="F:protein kinase binding"/>
    <property type="evidence" value="ECO:0007669"/>
    <property type="project" value="InterPro"/>
</dbReference>
<dbReference type="InterPro" id="IPR000083">
    <property type="entry name" value="Fibronectin_type1"/>
</dbReference>
<dbReference type="SMART" id="SM00059">
    <property type="entry name" value="FN2"/>
    <property type="match status" value="1"/>
</dbReference>
<dbReference type="SUPFAM" id="SSF57440">
    <property type="entry name" value="Kringle-like"/>
    <property type="match status" value="2"/>
</dbReference>
<dbReference type="Gene3D" id="2.40.20.10">
    <property type="entry name" value="Plasminogen Kringle 4"/>
    <property type="match status" value="1"/>
</dbReference>
<evidence type="ECO:0000256" key="1">
    <source>
        <dbReference type="ARBA" id="ARBA00022536"/>
    </source>
</evidence>
<evidence type="ECO:0000256" key="9">
    <source>
        <dbReference type="PROSITE-ProRule" id="PRU00121"/>
    </source>
</evidence>
<feature type="region of interest" description="Disordered" evidence="11">
    <location>
        <begin position="1147"/>
        <end position="1179"/>
    </location>
</feature>
<dbReference type="Gene3D" id="2.40.10.10">
    <property type="entry name" value="Trypsin-like serine proteases"/>
    <property type="match status" value="1"/>
</dbReference>
<dbReference type="FunFam" id="2.40.10.10:FF:000002">
    <property type="entry name" value="Transmembrane protease serine"/>
    <property type="match status" value="1"/>
</dbReference>
<evidence type="ECO:0000313" key="18">
    <source>
        <dbReference type="Proteomes" id="UP000289886"/>
    </source>
</evidence>
<evidence type="ECO:0000259" key="13">
    <source>
        <dbReference type="PROSITE" id="PS50240"/>
    </source>
</evidence>
<dbReference type="InterPro" id="IPR043504">
    <property type="entry name" value="Peptidase_S1_PA_chymotrypsin"/>
</dbReference>
<organism evidence="17 18">
    <name type="scientific">Acipenser ruthenus</name>
    <name type="common">Sterlet sturgeon</name>
    <dbReference type="NCBI Taxonomy" id="7906"/>
    <lineage>
        <taxon>Eukaryota</taxon>
        <taxon>Metazoa</taxon>
        <taxon>Chordata</taxon>
        <taxon>Craniata</taxon>
        <taxon>Vertebrata</taxon>
        <taxon>Euteleostomi</taxon>
        <taxon>Actinopterygii</taxon>
        <taxon>Chondrostei</taxon>
        <taxon>Acipenseriformes</taxon>
        <taxon>Acipenseridae</taxon>
        <taxon>Acipenser</taxon>
    </lineage>
</organism>
<evidence type="ECO:0000256" key="8">
    <source>
        <dbReference type="ARBA" id="ARBA00024195"/>
    </source>
</evidence>
<feature type="region of interest" description="Disordered" evidence="11">
    <location>
        <begin position="676"/>
        <end position="708"/>
    </location>
</feature>
<feature type="compositionally biased region" description="Low complexity" evidence="11">
    <location>
        <begin position="623"/>
        <end position="639"/>
    </location>
</feature>
<dbReference type="GO" id="GO:0004252">
    <property type="term" value="F:serine-type endopeptidase activity"/>
    <property type="evidence" value="ECO:0007669"/>
    <property type="project" value="InterPro"/>
</dbReference>
<proteinExistence type="inferred from homology"/>
<dbReference type="SMART" id="SM01244">
    <property type="entry name" value="IRS"/>
    <property type="match status" value="1"/>
</dbReference>
<keyword evidence="7" id="KW-0325">Glycoprotein</keyword>
<feature type="compositionally biased region" description="Basic and acidic residues" evidence="11">
    <location>
        <begin position="958"/>
        <end position="971"/>
    </location>
</feature>
<feature type="compositionally biased region" description="Polar residues" evidence="11">
    <location>
        <begin position="696"/>
        <end position="706"/>
    </location>
</feature>
<dbReference type="InterPro" id="IPR000562">
    <property type="entry name" value="FN_type2_dom"/>
</dbReference>
<dbReference type="Gene3D" id="2.10.10.10">
    <property type="entry name" value="Fibronectin, type II, collagen-binding"/>
    <property type="match status" value="1"/>
</dbReference>
<feature type="domain" description="Fibronectin type-I" evidence="15">
    <location>
        <begin position="85"/>
        <end position="125"/>
    </location>
</feature>
<feature type="domain" description="Kringle" evidence="12">
    <location>
        <begin position="133"/>
        <end position="160"/>
    </location>
</feature>
<evidence type="ECO:0000256" key="3">
    <source>
        <dbReference type="ARBA" id="ARBA00022729"/>
    </source>
</evidence>
<dbReference type="InterPro" id="IPR033116">
    <property type="entry name" value="TRYPSIN_SER"/>
</dbReference>
<evidence type="ECO:0000256" key="2">
    <source>
        <dbReference type="ARBA" id="ARBA00022572"/>
    </source>
</evidence>
<dbReference type="SMART" id="SM00058">
    <property type="entry name" value="FN1"/>
    <property type="match status" value="1"/>
</dbReference>
<dbReference type="Gene3D" id="2.30.29.30">
    <property type="entry name" value="Pleckstrin-homology domain (PH domain)/Phosphotyrosine-binding domain (PTB)"/>
    <property type="match status" value="2"/>
</dbReference>
<dbReference type="Pfam" id="PF02174">
    <property type="entry name" value="IRS"/>
    <property type="match status" value="1"/>
</dbReference>
<dbReference type="FunFam" id="2.30.29.30:FF:000275">
    <property type="entry name" value="Docking protein 7"/>
    <property type="match status" value="1"/>
</dbReference>
<dbReference type="CDD" id="cd00062">
    <property type="entry name" value="FN2"/>
    <property type="match status" value="1"/>
</dbReference>
<dbReference type="InterPro" id="IPR036943">
    <property type="entry name" value="FN_type2_sf"/>
</dbReference>
<dbReference type="GO" id="GO:0007528">
    <property type="term" value="P:neuromuscular junction development"/>
    <property type="evidence" value="ECO:0007669"/>
    <property type="project" value="TreeGrafter"/>
</dbReference>
<keyword evidence="1" id="KW-0245">EGF-like domain</keyword>
<dbReference type="SUPFAM" id="SSF50494">
    <property type="entry name" value="Trypsin-like serine proteases"/>
    <property type="match status" value="1"/>
</dbReference>
<dbReference type="InterPro" id="IPR009003">
    <property type="entry name" value="Peptidase_S1_PA"/>
</dbReference>
<dbReference type="GO" id="GO:0006508">
    <property type="term" value="P:proteolysis"/>
    <property type="evidence" value="ECO:0007669"/>
    <property type="project" value="InterPro"/>
</dbReference>
<dbReference type="PROSITE" id="PS00135">
    <property type="entry name" value="TRYPSIN_SER"/>
    <property type="match status" value="1"/>
</dbReference>
<dbReference type="Pfam" id="PF00040">
    <property type="entry name" value="fn2"/>
    <property type="match status" value="1"/>
</dbReference>
<evidence type="ECO:0000259" key="12">
    <source>
        <dbReference type="PROSITE" id="PS50070"/>
    </source>
</evidence>
<dbReference type="PANTHER" id="PTHR21636:SF2">
    <property type="entry name" value="PROTEIN DOK-7"/>
    <property type="match status" value="1"/>
</dbReference>
<evidence type="ECO:0000259" key="14">
    <source>
        <dbReference type="PROSITE" id="PS51064"/>
    </source>
</evidence>
<keyword evidence="2 9" id="KW-0420">Kringle</keyword>
<dbReference type="CDD" id="cd13165">
    <property type="entry name" value="PTB_DOK7"/>
    <property type="match status" value="1"/>
</dbReference>
<evidence type="ECO:0000256" key="4">
    <source>
        <dbReference type="ARBA" id="ARBA00022737"/>
    </source>
</evidence>
<dbReference type="EMBL" id="SCEB01215685">
    <property type="protein sequence ID" value="RXM28277.1"/>
    <property type="molecule type" value="Genomic_DNA"/>
</dbReference>
<dbReference type="InterPro" id="IPR037748">
    <property type="entry name" value="Dok-7_PTB"/>
</dbReference>
<dbReference type="SMART" id="SM00130">
    <property type="entry name" value="KR"/>
    <property type="match status" value="1"/>
</dbReference>
<keyword evidence="6" id="KW-1015">Disulfide bond</keyword>
<dbReference type="SMART" id="SM00020">
    <property type="entry name" value="Tryp_SPc"/>
    <property type="match status" value="1"/>
</dbReference>
<evidence type="ECO:0000256" key="5">
    <source>
        <dbReference type="ARBA" id="ARBA00023145"/>
    </source>
</evidence>
<dbReference type="Pfam" id="PF00089">
    <property type="entry name" value="Trypsin"/>
    <property type="match status" value="1"/>
</dbReference>
<evidence type="ECO:0000256" key="7">
    <source>
        <dbReference type="ARBA" id="ARBA00023180"/>
    </source>
</evidence>
<dbReference type="InterPro" id="IPR000001">
    <property type="entry name" value="Kringle"/>
</dbReference>
<keyword evidence="18" id="KW-1185">Reference proteome</keyword>
<dbReference type="InterPro" id="IPR001314">
    <property type="entry name" value="Peptidase_S1A"/>
</dbReference>
<feature type="compositionally biased region" description="Basic and acidic residues" evidence="11">
    <location>
        <begin position="1151"/>
        <end position="1160"/>
    </location>
</feature>
<evidence type="ECO:0000259" key="15">
    <source>
        <dbReference type="PROSITE" id="PS51091"/>
    </source>
</evidence>
<sequence>MRLVGNWVNYVIGQGVIAQFYVSFIHLVRTEDGKECKFPFRYGGSVYHSCISNVFSQKRWCATTHNFDRDRQWGYCGSPAENIHVKCYDQRHLRYYNTGETWGRIHNGKVEQCTCTKSLIVCQPVRYTAPEADCYQNNGTDYRGIAQITISGSTCLPWNSDILGEELHVESVNKRHALGLGAHAFCSPLKSSVGIVLGQHYFNDTGRNAVSFEIEKYIFYDQYSVFNPTQHDIVLIKLKKKNKECARRSQFVQPLCLPENDLTFPDHHYCHIAGWGHMDEQKGINYADHLQETIVPLVPFEQCSSPEVYGTEVTSNMLCAGYLTDCRRDACQGDSGGPLACERDGISYLYGIISWGDGCGRANKPGVYTKWKSRWVALRKPSPVADCLLLLVYKDKSDKTKGHKERSSVTLEDICGLDPGLSYEGMSHTMAIICLTQAVMLGFENKETMYAWDIRIRYSLGEVHRFHVAVLPGTKLESGPATLHLCNDLLVLVRDIPPTIIGQWKLSDLRRYGAVPNGFVFEGGTRCGYWAGVFFLACAEGEQISFLFDCIVRGISPTRGPFGLRPVLPDPNTNPADMEDRVTHEALELEKRLSLLSHSSRQSSTASTSSYGASVALGDDRSLSSSSSDTSHSDVSIGSRLTMWPEPSLGGTSMESHGLAAVKSMHPGEEKMYVEVMRGSRPPSKPPRPRKLQEIGRQSSSDSGIATGSHSSYSGSFSSYAGSLDICQGDEFGSLLSLPLNFASDQNLCTCQPGEHPRAVGSEYQIPSSLRHLYDTPRSLLQAAVAREAQCKSWDSTLVKDQGTSTLLQSVTDTYESTRDSDETDVDYVPRWSVAKQQGELLESKSSEVAPSAGASTDPSEIYSPHLGVTRALFTACPVCGGLKGTTLPYPGVLPIPAVPAGSKRDISDKNCGKTLHRSVERASAQENEKSSNDNGESTGGPERTSEDGIYEVVWEAKSSHKMDPESDRATEQNTTCKGYVDTGTTPDKLKNVLNKNQQRDCNHFSIFPGMCSNYCTIGTPVNSNPNTGQNLYEPMASARRYVLLSKTDITKTNTPLTYSKKEQWPDMHNDIENESDSFTEEASEVDLDAPEVNSSSATPRQNAASLQKPLHILKIMDPTDSLLGEKDPNAMLVTKVLMNSSGTHPYLHPPECDDPKQEVSNDIETEVDKKPKRKEKRKTDLTYEIMEGRGAEKSTESDEKSGYELMASCGQQKIFHETEGAMFAYPVDLPVPDRPRGDGVTYVNIPVSPTSKKQLHYMELERQEPGSGIRGGGSTKYAQIDITATETAHKVGTQHAQVREERLQELEQKRRGALQ</sequence>
<evidence type="ECO:0000256" key="10">
    <source>
        <dbReference type="PROSITE-ProRule" id="PRU00479"/>
    </source>
</evidence>
<dbReference type="PANTHER" id="PTHR21636">
    <property type="entry name" value="PROTEIN DOK-7"/>
    <property type="match status" value="1"/>
</dbReference>
<dbReference type="InterPro" id="IPR002404">
    <property type="entry name" value="IRS_PTB"/>
</dbReference>
<keyword evidence="3" id="KW-0732">Signal</keyword>
<name>A0A444TZB7_ACIRT</name>
<dbReference type="CDD" id="cd00190">
    <property type="entry name" value="Tryp_SPc"/>
    <property type="match status" value="1"/>
</dbReference>
<keyword evidence="5" id="KW-0865">Zymogen</keyword>
<dbReference type="SUPFAM" id="SSF50729">
    <property type="entry name" value="PH domain-like"/>
    <property type="match status" value="2"/>
</dbReference>
<protein>
    <submittedName>
        <fullName evidence="17">Protein Dok-7</fullName>
    </submittedName>
</protein>
<dbReference type="PROSITE" id="PS50070">
    <property type="entry name" value="KRINGLE_2"/>
    <property type="match status" value="1"/>
</dbReference>
<dbReference type="InterPro" id="IPR011993">
    <property type="entry name" value="PH-like_dom_sf"/>
</dbReference>
<evidence type="ECO:0000313" key="17">
    <source>
        <dbReference type="EMBL" id="RXM28277.1"/>
    </source>
</evidence>
<dbReference type="InterPro" id="IPR001254">
    <property type="entry name" value="Trypsin_dom"/>
</dbReference>
<dbReference type="PRINTS" id="PR00013">
    <property type="entry name" value="FNTYPEII"/>
</dbReference>
<evidence type="ECO:0000256" key="11">
    <source>
        <dbReference type="SAM" id="MobiDB-lite"/>
    </source>
</evidence>
<comment type="similarity">
    <text evidence="8">Belongs to the peptidase S1 family. CLIP subfamily.</text>
</comment>
<evidence type="ECO:0000256" key="6">
    <source>
        <dbReference type="ARBA" id="ARBA00023157"/>
    </source>
</evidence>
<dbReference type="InterPro" id="IPR038178">
    <property type="entry name" value="Kringle_sf"/>
</dbReference>
<gene>
    <name evidence="17" type="ORF">EOD39_9950</name>
</gene>
<reference evidence="17 18" key="1">
    <citation type="submission" date="2019-01" db="EMBL/GenBank/DDBJ databases">
        <title>Draft Genome and Complete Hox-Cluster Characterization of the Sterlet Sturgeon (Acipenser ruthenus).</title>
        <authorList>
            <person name="Wei Q."/>
        </authorList>
    </citation>
    <scope>NUCLEOTIDE SEQUENCE [LARGE SCALE GENOMIC DNA]</scope>
    <source>
        <strain evidence="17">WHYD16114868_AA</strain>
        <tissue evidence="17">Blood</tissue>
    </source>
</reference>
<dbReference type="PROSITE" id="PS50240">
    <property type="entry name" value="TRYPSIN_DOM"/>
    <property type="match status" value="1"/>
</dbReference>
<dbReference type="PRINTS" id="PR00722">
    <property type="entry name" value="CHYMOTRYPSIN"/>
</dbReference>
<feature type="compositionally biased region" description="Acidic residues" evidence="11">
    <location>
        <begin position="1073"/>
        <end position="1090"/>
    </location>
</feature>
<accession>A0A444TZB7</accession>
<feature type="compositionally biased region" description="Polar residues" evidence="11">
    <location>
        <begin position="1093"/>
        <end position="1105"/>
    </location>
</feature>
<keyword evidence="4" id="KW-0677">Repeat</keyword>
<comment type="caution">
    <text evidence="17">The sequence shown here is derived from an EMBL/GenBank/DDBJ whole genome shotgun (WGS) entry which is preliminary data.</text>
</comment>
<feature type="region of interest" description="Disordered" evidence="11">
    <location>
        <begin position="1289"/>
        <end position="1316"/>
    </location>
</feature>
<dbReference type="SUPFAM" id="SSF57603">
    <property type="entry name" value="FnI-like domain"/>
    <property type="match status" value="1"/>
</dbReference>
<feature type="region of interest" description="Disordered" evidence="11">
    <location>
        <begin position="618"/>
        <end position="654"/>
    </location>
</feature>
<feature type="domain" description="Fibronectin type-II" evidence="16">
    <location>
        <begin position="31"/>
        <end position="78"/>
    </location>
</feature>
<feature type="domain" description="IRS-type PTB" evidence="14">
    <location>
        <begin position="457"/>
        <end position="562"/>
    </location>
</feature>
<dbReference type="PROSITE" id="PS51092">
    <property type="entry name" value="FN2_2"/>
    <property type="match status" value="1"/>
</dbReference>
<dbReference type="GO" id="GO:0005576">
    <property type="term" value="C:extracellular region"/>
    <property type="evidence" value="ECO:0007669"/>
    <property type="project" value="InterPro"/>
</dbReference>
<feature type="compositionally biased region" description="Basic and acidic residues" evidence="11">
    <location>
        <begin position="1298"/>
        <end position="1316"/>
    </location>
</feature>
<evidence type="ECO:0000259" key="16">
    <source>
        <dbReference type="PROSITE" id="PS51092"/>
    </source>
</evidence>
<dbReference type="Proteomes" id="UP000289886">
    <property type="component" value="Unassembled WGS sequence"/>
</dbReference>